<dbReference type="GO" id="GO:0003700">
    <property type="term" value="F:DNA-binding transcription factor activity"/>
    <property type="evidence" value="ECO:0007669"/>
    <property type="project" value="InterPro"/>
</dbReference>
<organism evidence="5 6">
    <name type="scientific">Waltera acetigignens</name>
    <dbReference type="NCBI Taxonomy" id="2981769"/>
    <lineage>
        <taxon>Bacteria</taxon>
        <taxon>Bacillati</taxon>
        <taxon>Bacillota</taxon>
        <taxon>Clostridia</taxon>
        <taxon>Lachnospirales</taxon>
        <taxon>Lachnospiraceae</taxon>
        <taxon>Waltera</taxon>
    </lineage>
</organism>
<dbReference type="InterPro" id="IPR018060">
    <property type="entry name" value="HTH_AraC"/>
</dbReference>
<accession>A0AAE3D7X4</accession>
<dbReference type="AlphaFoldDB" id="A0AAE3D7X4"/>
<keyword evidence="2" id="KW-0238">DNA-binding</keyword>
<comment type="caution">
    <text evidence="5">The sequence shown here is derived from an EMBL/GenBank/DDBJ whole genome shotgun (WGS) entry which is preliminary data.</text>
</comment>
<name>A0AAE3D7X4_9FIRM</name>
<dbReference type="RefSeq" id="WP_118538744.1">
    <property type="nucleotide sequence ID" value="NZ_JAJEPV010000054.1"/>
</dbReference>
<gene>
    <name evidence="5" type="ORF">LKD75_15750</name>
</gene>
<keyword evidence="1" id="KW-0805">Transcription regulation</keyword>
<dbReference type="EMBL" id="JAJEPV010000054">
    <property type="protein sequence ID" value="MCC2121018.1"/>
    <property type="molecule type" value="Genomic_DNA"/>
</dbReference>
<dbReference type="PANTHER" id="PTHR43280">
    <property type="entry name" value="ARAC-FAMILY TRANSCRIPTIONAL REGULATOR"/>
    <property type="match status" value="1"/>
</dbReference>
<dbReference type="InterPro" id="IPR020449">
    <property type="entry name" value="Tscrpt_reg_AraC-type_HTH"/>
</dbReference>
<proteinExistence type="predicted"/>
<dbReference type="GO" id="GO:0043565">
    <property type="term" value="F:sequence-specific DNA binding"/>
    <property type="evidence" value="ECO:0007669"/>
    <property type="project" value="InterPro"/>
</dbReference>
<keyword evidence="6" id="KW-1185">Reference proteome</keyword>
<dbReference type="InterPro" id="IPR009057">
    <property type="entry name" value="Homeodomain-like_sf"/>
</dbReference>
<dbReference type="InterPro" id="IPR003313">
    <property type="entry name" value="AraC-bd"/>
</dbReference>
<reference evidence="5 6" key="1">
    <citation type="submission" date="2021-10" db="EMBL/GenBank/DDBJ databases">
        <title>Anaerobic single-cell dispensing facilitates the cultivation of human gut bacteria.</title>
        <authorList>
            <person name="Afrizal A."/>
        </authorList>
    </citation>
    <scope>NUCLEOTIDE SEQUENCE [LARGE SCALE GENOMIC DNA]</scope>
    <source>
        <strain evidence="5 6">CLA-AA-H273</strain>
    </source>
</reference>
<feature type="domain" description="HTH araC/xylS-type" evidence="4">
    <location>
        <begin position="182"/>
        <end position="280"/>
    </location>
</feature>
<dbReference type="Pfam" id="PF12833">
    <property type="entry name" value="HTH_18"/>
    <property type="match status" value="1"/>
</dbReference>
<dbReference type="PANTHER" id="PTHR43280:SF2">
    <property type="entry name" value="HTH-TYPE TRANSCRIPTIONAL REGULATOR EXSA"/>
    <property type="match status" value="1"/>
</dbReference>
<evidence type="ECO:0000256" key="1">
    <source>
        <dbReference type="ARBA" id="ARBA00023015"/>
    </source>
</evidence>
<dbReference type="Proteomes" id="UP001197795">
    <property type="component" value="Unassembled WGS sequence"/>
</dbReference>
<dbReference type="SMART" id="SM00342">
    <property type="entry name" value="HTH_ARAC"/>
    <property type="match status" value="1"/>
</dbReference>
<dbReference type="Gene3D" id="2.60.120.10">
    <property type="entry name" value="Jelly Rolls"/>
    <property type="match status" value="1"/>
</dbReference>
<protein>
    <submittedName>
        <fullName evidence="5">AraC family transcriptional regulator</fullName>
    </submittedName>
</protein>
<sequence length="289" mass="33930">MQSSEKMENIITDLDYNVKFSYMGAPRSFPEHWHEFAEFIIATDNNGSYSVGNEQYHLDTGDLLLIWPGEMHSNISVTSNSSLLLQFGDNFIYNCHDLMINYRHFKTYHKIGREDMTELNEILTYHMKEAYHIFKSHDPFTETACTIQIYSMLMALGKYIYNNINTSQITSNCSSQNYIKIQNACTYISQNCEKDLSQKDISDIFGFSHFYFSRLFKEYTHMTFNDYLSNERIQRATRLLCEEALPITEIAYQSGFQSISNFNRVFNKITHYSPSEYRKKYNGNQEPTS</sequence>
<evidence type="ECO:0000256" key="3">
    <source>
        <dbReference type="ARBA" id="ARBA00023163"/>
    </source>
</evidence>
<evidence type="ECO:0000313" key="5">
    <source>
        <dbReference type="EMBL" id="MCC2121018.1"/>
    </source>
</evidence>
<dbReference type="PROSITE" id="PS01124">
    <property type="entry name" value="HTH_ARAC_FAMILY_2"/>
    <property type="match status" value="1"/>
</dbReference>
<evidence type="ECO:0000256" key="2">
    <source>
        <dbReference type="ARBA" id="ARBA00023125"/>
    </source>
</evidence>
<dbReference type="InterPro" id="IPR014710">
    <property type="entry name" value="RmlC-like_jellyroll"/>
</dbReference>
<evidence type="ECO:0000259" key="4">
    <source>
        <dbReference type="PROSITE" id="PS01124"/>
    </source>
</evidence>
<evidence type="ECO:0000313" key="6">
    <source>
        <dbReference type="Proteomes" id="UP001197795"/>
    </source>
</evidence>
<dbReference type="InterPro" id="IPR037923">
    <property type="entry name" value="HTH-like"/>
</dbReference>
<dbReference type="SUPFAM" id="SSF51215">
    <property type="entry name" value="Regulatory protein AraC"/>
    <property type="match status" value="1"/>
</dbReference>
<dbReference type="SUPFAM" id="SSF46689">
    <property type="entry name" value="Homeodomain-like"/>
    <property type="match status" value="2"/>
</dbReference>
<dbReference type="Pfam" id="PF02311">
    <property type="entry name" value="AraC_binding"/>
    <property type="match status" value="1"/>
</dbReference>
<dbReference type="Gene3D" id="1.10.10.60">
    <property type="entry name" value="Homeodomain-like"/>
    <property type="match status" value="2"/>
</dbReference>
<keyword evidence="3" id="KW-0804">Transcription</keyword>
<dbReference type="PRINTS" id="PR00032">
    <property type="entry name" value="HTHARAC"/>
</dbReference>